<evidence type="ECO:0000313" key="1">
    <source>
        <dbReference type="EMBL" id="KAJ4725221.1"/>
    </source>
</evidence>
<sequence length="369" mass="40799">MLWRGFVEQIIAQKATRDPELCGIRRSGVLLLEVLLGINVNIGTEVRERAKGLAFEWKKNLRLDEESSLEALGFLHLVAAYGLGCEFEKNDLVEYFVIVAKYRQSTPLCKAIGLGDKVQDLIQKLIDNGKQLLAVKYIFAFDLIDKYPPVPLLKTYLNESKQMAKKVCKDGKNSLRSQNEARDKEVSALKAVTKVIEEHKLESEYPKEMLEKRIGQLEKQKAHRKRPAAKPQQQQRMPQQSRNKRPRTTAPFGHAPPSGAGANSAVPPFKQPHVQPAGLLPENSAVYLNSAPGPYGLVGSPPAIASYAGSSVGLYGLTGAPVGFPGNSNHPTSHLYTSKSHMPSGYYERSTAYGGYGVPPQYHPSYYPQ</sequence>
<organism evidence="1 2">
    <name type="scientific">Melia azedarach</name>
    <name type="common">Chinaberry tree</name>
    <dbReference type="NCBI Taxonomy" id="155640"/>
    <lineage>
        <taxon>Eukaryota</taxon>
        <taxon>Viridiplantae</taxon>
        <taxon>Streptophyta</taxon>
        <taxon>Embryophyta</taxon>
        <taxon>Tracheophyta</taxon>
        <taxon>Spermatophyta</taxon>
        <taxon>Magnoliopsida</taxon>
        <taxon>eudicotyledons</taxon>
        <taxon>Gunneridae</taxon>
        <taxon>Pentapetalae</taxon>
        <taxon>rosids</taxon>
        <taxon>malvids</taxon>
        <taxon>Sapindales</taxon>
        <taxon>Meliaceae</taxon>
        <taxon>Melia</taxon>
    </lineage>
</organism>
<name>A0ACC1YP56_MELAZ</name>
<protein>
    <submittedName>
        <fullName evidence="1">FRIGIDA-like protein</fullName>
    </submittedName>
</protein>
<evidence type="ECO:0000313" key="2">
    <source>
        <dbReference type="Proteomes" id="UP001164539"/>
    </source>
</evidence>
<gene>
    <name evidence="1" type="ORF">OWV82_004119</name>
</gene>
<comment type="caution">
    <text evidence="1">The sequence shown here is derived from an EMBL/GenBank/DDBJ whole genome shotgun (WGS) entry which is preliminary data.</text>
</comment>
<keyword evidence="2" id="KW-1185">Reference proteome</keyword>
<accession>A0ACC1YP56</accession>
<dbReference type="EMBL" id="CM051395">
    <property type="protein sequence ID" value="KAJ4725221.1"/>
    <property type="molecule type" value="Genomic_DNA"/>
</dbReference>
<reference evidence="1 2" key="1">
    <citation type="journal article" date="2023" name="Science">
        <title>Complex scaffold remodeling in plant triterpene biosynthesis.</title>
        <authorList>
            <person name="De La Pena R."/>
            <person name="Hodgson H."/>
            <person name="Liu J.C."/>
            <person name="Stephenson M.J."/>
            <person name="Martin A.C."/>
            <person name="Owen C."/>
            <person name="Harkess A."/>
            <person name="Leebens-Mack J."/>
            <person name="Jimenez L.E."/>
            <person name="Osbourn A."/>
            <person name="Sattely E.S."/>
        </authorList>
    </citation>
    <scope>NUCLEOTIDE SEQUENCE [LARGE SCALE GENOMIC DNA]</scope>
    <source>
        <strain evidence="2">cv. JPN11</strain>
        <tissue evidence="1">Leaf</tissue>
    </source>
</reference>
<dbReference type="Proteomes" id="UP001164539">
    <property type="component" value="Chromosome 2"/>
</dbReference>
<proteinExistence type="predicted"/>